<evidence type="ECO:0000313" key="2">
    <source>
        <dbReference type="Proteomes" id="UP000027982"/>
    </source>
</evidence>
<organism evidence="1 2">
    <name type="scientific">Fimbriimonas ginsengisoli Gsoil 348</name>
    <dbReference type="NCBI Taxonomy" id="661478"/>
    <lineage>
        <taxon>Bacteria</taxon>
        <taxon>Bacillati</taxon>
        <taxon>Armatimonadota</taxon>
        <taxon>Fimbriimonadia</taxon>
        <taxon>Fimbriimonadales</taxon>
        <taxon>Fimbriimonadaceae</taxon>
        <taxon>Fimbriimonas</taxon>
    </lineage>
</organism>
<dbReference type="InterPro" id="IPR027417">
    <property type="entry name" value="P-loop_NTPase"/>
</dbReference>
<protein>
    <submittedName>
        <fullName evidence="1">DNA polymerase III, delta' subunit</fullName>
    </submittedName>
</protein>
<dbReference type="Pfam" id="PF13177">
    <property type="entry name" value="DNA_pol3_delta2"/>
    <property type="match status" value="1"/>
</dbReference>
<dbReference type="PANTHER" id="PTHR11669">
    <property type="entry name" value="REPLICATION FACTOR C / DNA POLYMERASE III GAMMA-TAU SUBUNIT"/>
    <property type="match status" value="1"/>
</dbReference>
<dbReference type="InterPro" id="IPR050238">
    <property type="entry name" value="DNA_Rep/Repair_Clamp_Loader"/>
</dbReference>
<accession>A0A068NPH5</accession>
<dbReference type="SUPFAM" id="SSF52540">
    <property type="entry name" value="P-loop containing nucleoside triphosphate hydrolases"/>
    <property type="match status" value="1"/>
</dbReference>
<dbReference type="Gene3D" id="3.40.50.300">
    <property type="entry name" value="P-loop containing nucleotide triphosphate hydrolases"/>
    <property type="match status" value="1"/>
</dbReference>
<dbReference type="PANTHER" id="PTHR11669:SF8">
    <property type="entry name" value="DNA POLYMERASE III SUBUNIT DELTA"/>
    <property type="match status" value="1"/>
</dbReference>
<evidence type="ECO:0000313" key="1">
    <source>
        <dbReference type="EMBL" id="AIE85351.1"/>
    </source>
</evidence>
<dbReference type="Proteomes" id="UP000027982">
    <property type="component" value="Chromosome"/>
</dbReference>
<dbReference type="AlphaFoldDB" id="A0A068NPH5"/>
<gene>
    <name evidence="1" type="ORF">OP10G_1983</name>
</gene>
<keyword evidence="2" id="KW-1185">Reference proteome</keyword>
<dbReference type="eggNOG" id="COG0470">
    <property type="taxonomic scope" value="Bacteria"/>
</dbReference>
<dbReference type="HOGENOM" id="CLU_905370_0_0_0"/>
<dbReference type="GO" id="GO:0006261">
    <property type="term" value="P:DNA-templated DNA replication"/>
    <property type="evidence" value="ECO:0007669"/>
    <property type="project" value="TreeGrafter"/>
</dbReference>
<name>A0A068NPH5_FIMGI</name>
<reference evidence="1 2" key="1">
    <citation type="journal article" date="2014" name="PLoS ONE">
        <title>The first complete genome sequence of the class fimbriimonadia in the phylum armatimonadetes.</title>
        <authorList>
            <person name="Hu Z.Y."/>
            <person name="Wang Y.Z."/>
            <person name="Im W.T."/>
            <person name="Wang S.Y."/>
            <person name="Zhao G.P."/>
            <person name="Zheng H.J."/>
            <person name="Quan Z.X."/>
        </authorList>
    </citation>
    <scope>NUCLEOTIDE SEQUENCE [LARGE SCALE GENOMIC DNA]</scope>
    <source>
        <strain evidence="1">Gsoil 348</strain>
    </source>
</reference>
<proteinExistence type="predicted"/>
<dbReference type="KEGG" id="fgi:OP10G_1983"/>
<sequence>MGLTSAKRVVRELITGQSGVHSVLLYGAPGSGKNVLAELLAQAWLCQQPGPEGADGICRACGAFERNTNADFLRIEPQGPSRIIPVKAITESSADAEANIPVISFFRTLPLLSRHKVVMIESADRMNNAASNALLKTLEEPYPHAKLILTTDTVGAILPTILSRCLAVACESPAEELLRNAFPDATEEELRMSEGTPGRLRHVIAHRAAYGRLTAFARGLVFRNPGEALVAAEELRLASDALEKSLGCGARAAQAESLEMLAIYLAREPQAPPEWTQYVTEAHRRIVQNGSASIVFDALMAKLFARN</sequence>
<dbReference type="STRING" id="661478.OP10G_1983"/>
<dbReference type="EMBL" id="CP007139">
    <property type="protein sequence ID" value="AIE85351.1"/>
    <property type="molecule type" value="Genomic_DNA"/>
</dbReference>